<dbReference type="Proteomes" id="UP001459277">
    <property type="component" value="Unassembled WGS sequence"/>
</dbReference>
<dbReference type="GO" id="GO:0042973">
    <property type="term" value="F:glucan endo-1,3-beta-D-glucosidase activity"/>
    <property type="evidence" value="ECO:0007669"/>
    <property type="project" value="UniProtKB-EC"/>
</dbReference>
<keyword evidence="5" id="KW-0378">Hydrolase</keyword>
<keyword evidence="10" id="KW-1133">Transmembrane helix</keyword>
<dbReference type="FunFam" id="3.20.20.80:FF:000005">
    <property type="entry name" value="Glucan endo-1,3-beta-glucosidase 14"/>
    <property type="match status" value="1"/>
</dbReference>
<evidence type="ECO:0000256" key="5">
    <source>
        <dbReference type="ARBA" id="ARBA00022801"/>
    </source>
</evidence>
<evidence type="ECO:0000313" key="11">
    <source>
        <dbReference type="EMBL" id="KAL0016149.1"/>
    </source>
</evidence>
<evidence type="ECO:0000313" key="12">
    <source>
        <dbReference type="Proteomes" id="UP001459277"/>
    </source>
</evidence>
<evidence type="ECO:0000256" key="3">
    <source>
        <dbReference type="ARBA" id="ARBA00012780"/>
    </source>
</evidence>
<dbReference type="InterPro" id="IPR000490">
    <property type="entry name" value="Glyco_hydro_17"/>
</dbReference>
<name>A0AAW2E397_9ROSI</name>
<dbReference type="EC" id="3.2.1.39" evidence="3"/>
<gene>
    <name evidence="11" type="ORF">SO802_003218</name>
</gene>
<evidence type="ECO:0000256" key="7">
    <source>
        <dbReference type="ARBA" id="ARBA00033335"/>
    </source>
</evidence>
<dbReference type="SUPFAM" id="SSF51445">
    <property type="entry name" value="(Trans)glycosidases"/>
    <property type="match status" value="1"/>
</dbReference>
<evidence type="ECO:0000256" key="10">
    <source>
        <dbReference type="SAM" id="Phobius"/>
    </source>
</evidence>
<keyword evidence="6" id="KW-0326">Glycosidase</keyword>
<dbReference type="EMBL" id="JAZDWU010000001">
    <property type="protein sequence ID" value="KAL0016149.1"/>
    <property type="molecule type" value="Genomic_DNA"/>
</dbReference>
<proteinExistence type="inferred from homology"/>
<dbReference type="AlphaFoldDB" id="A0AAW2E397"/>
<dbReference type="GO" id="GO:0005975">
    <property type="term" value="P:carbohydrate metabolic process"/>
    <property type="evidence" value="ECO:0007669"/>
    <property type="project" value="InterPro"/>
</dbReference>
<sequence length="447" mass="48602">MDLCRFHYCLSRLIFISGIVFPVMVASIGVNYGQIANNLPLPENVVPLVKSIGATKVKLYDADPRVLQAFANTGVEFIVGLGNDLLGKMKDVDKAQTWVKTNVQAHLPATKITSIFVGNEVLTFNDTSLTGCLLPAMQSVHTALVNLGLDKQVSVTTAHSLAILETSYPPSSGAFRRDLTSCITPILNFHAKTGSPFLINAYPYFAYKASPKQVSLDFVLFQQNQGIIDPSTNLHYDNMLFAQIDAVYAALAALGYKKLPVHISETGWPSKGDEDEAGATPDNAKKYNGNLMKLMSQKKGTPMKPDSDLNIYVFAMFNENMKPGPTSERNYGLFKPDGTPVYSLGIASSNSTFSNTTSFDGSSGSSGTPTSSQGSSSTGYLTISSATTVSFCSFCFGTNYMIPPNLFGHRLISNNPMHIPTFTFCLLTMREASFLYASNCFYYARQS</sequence>
<comment type="catalytic activity">
    <reaction evidence="1">
        <text>Hydrolysis of (1-&gt;3)-beta-D-glucosidic linkages in (1-&gt;3)-beta-D-glucans.</text>
        <dbReference type="EC" id="3.2.1.39"/>
    </reaction>
</comment>
<evidence type="ECO:0000256" key="6">
    <source>
        <dbReference type="ARBA" id="ARBA00023295"/>
    </source>
</evidence>
<keyword evidence="10" id="KW-0812">Transmembrane</keyword>
<evidence type="ECO:0000256" key="2">
    <source>
        <dbReference type="ARBA" id="ARBA00008773"/>
    </source>
</evidence>
<protein>
    <recommendedName>
        <fullName evidence="3">glucan endo-1,3-beta-D-glucosidase</fullName>
        <ecNumber evidence="3">3.2.1.39</ecNumber>
    </recommendedName>
    <alternativeName>
        <fullName evidence="7">(1-&gt;3)-beta-glucan endohydrolase</fullName>
    </alternativeName>
    <alternativeName>
        <fullName evidence="8">Beta-1,3-endoglucanase</fullName>
    </alternativeName>
</protein>
<accession>A0AAW2E397</accession>
<dbReference type="InterPro" id="IPR044965">
    <property type="entry name" value="Glyco_hydro_17_plant"/>
</dbReference>
<dbReference type="InterPro" id="IPR017853">
    <property type="entry name" value="GH"/>
</dbReference>
<dbReference type="PANTHER" id="PTHR32227">
    <property type="entry name" value="GLUCAN ENDO-1,3-BETA-GLUCOSIDASE BG1-RELATED-RELATED"/>
    <property type="match status" value="1"/>
</dbReference>
<evidence type="ECO:0000256" key="8">
    <source>
        <dbReference type="ARBA" id="ARBA00033417"/>
    </source>
</evidence>
<evidence type="ECO:0000256" key="1">
    <source>
        <dbReference type="ARBA" id="ARBA00000382"/>
    </source>
</evidence>
<keyword evidence="10" id="KW-0472">Membrane</keyword>
<evidence type="ECO:0000256" key="4">
    <source>
        <dbReference type="ARBA" id="ARBA00022729"/>
    </source>
</evidence>
<keyword evidence="12" id="KW-1185">Reference proteome</keyword>
<comment type="caution">
    <text evidence="11">The sequence shown here is derived from an EMBL/GenBank/DDBJ whole genome shotgun (WGS) entry which is preliminary data.</text>
</comment>
<reference evidence="11 12" key="1">
    <citation type="submission" date="2024-01" db="EMBL/GenBank/DDBJ databases">
        <title>A telomere-to-telomere, gap-free genome of sweet tea (Lithocarpus litseifolius).</title>
        <authorList>
            <person name="Zhou J."/>
        </authorList>
    </citation>
    <scope>NUCLEOTIDE SEQUENCE [LARGE SCALE GENOMIC DNA]</scope>
    <source>
        <strain evidence="11">Zhou-2022a</strain>
        <tissue evidence="11">Leaf</tissue>
    </source>
</reference>
<comment type="similarity">
    <text evidence="2 9">Belongs to the glycosyl hydrolase 17 family.</text>
</comment>
<evidence type="ECO:0000256" key="9">
    <source>
        <dbReference type="RuleBase" id="RU004335"/>
    </source>
</evidence>
<keyword evidence="4" id="KW-0732">Signal</keyword>
<organism evidence="11 12">
    <name type="scientific">Lithocarpus litseifolius</name>
    <dbReference type="NCBI Taxonomy" id="425828"/>
    <lineage>
        <taxon>Eukaryota</taxon>
        <taxon>Viridiplantae</taxon>
        <taxon>Streptophyta</taxon>
        <taxon>Embryophyta</taxon>
        <taxon>Tracheophyta</taxon>
        <taxon>Spermatophyta</taxon>
        <taxon>Magnoliopsida</taxon>
        <taxon>eudicotyledons</taxon>
        <taxon>Gunneridae</taxon>
        <taxon>Pentapetalae</taxon>
        <taxon>rosids</taxon>
        <taxon>fabids</taxon>
        <taxon>Fagales</taxon>
        <taxon>Fagaceae</taxon>
        <taxon>Lithocarpus</taxon>
    </lineage>
</organism>
<dbReference type="Gene3D" id="3.20.20.80">
    <property type="entry name" value="Glycosidases"/>
    <property type="match status" value="1"/>
</dbReference>
<dbReference type="Pfam" id="PF00332">
    <property type="entry name" value="Glyco_hydro_17"/>
    <property type="match status" value="1"/>
</dbReference>
<feature type="transmembrane region" description="Helical" evidence="10">
    <location>
        <begin position="12"/>
        <end position="32"/>
    </location>
</feature>